<keyword evidence="8" id="KW-1185">Reference proteome</keyword>
<evidence type="ECO:0000256" key="3">
    <source>
        <dbReference type="ARBA" id="ARBA00022525"/>
    </source>
</evidence>
<keyword evidence="3" id="KW-0964">Secreted</keyword>
<comment type="subcellular location">
    <subcellularLocation>
        <location evidence="1">Secreted</location>
        <location evidence="1">Cell wall</location>
    </subcellularLocation>
</comment>
<gene>
    <name evidence="7" type="ORF">EVOR1521_LOCUS1752</name>
</gene>
<comment type="caution">
    <text evidence="7">The sequence shown here is derived from an EMBL/GenBank/DDBJ whole genome shotgun (WGS) entry which is preliminary data.</text>
</comment>
<feature type="transmembrane region" description="Helical" evidence="6">
    <location>
        <begin position="460"/>
        <end position="486"/>
    </location>
</feature>
<feature type="transmembrane region" description="Helical" evidence="6">
    <location>
        <begin position="498"/>
        <end position="521"/>
    </location>
</feature>
<name>A0AA36HLN4_9DINO</name>
<dbReference type="SUPFAM" id="SSF52058">
    <property type="entry name" value="L domain-like"/>
    <property type="match status" value="2"/>
</dbReference>
<keyword evidence="2" id="KW-0134">Cell wall</keyword>
<evidence type="ECO:0000313" key="8">
    <source>
        <dbReference type="Proteomes" id="UP001178507"/>
    </source>
</evidence>
<evidence type="ECO:0000313" key="7">
    <source>
        <dbReference type="EMBL" id="CAJ1371449.1"/>
    </source>
</evidence>
<keyword evidence="6" id="KW-1133">Transmembrane helix</keyword>
<dbReference type="Proteomes" id="UP001178507">
    <property type="component" value="Unassembled WGS sequence"/>
</dbReference>
<reference evidence="7" key="1">
    <citation type="submission" date="2023-08" db="EMBL/GenBank/DDBJ databases">
        <authorList>
            <person name="Chen Y."/>
            <person name="Shah S."/>
            <person name="Dougan E. K."/>
            <person name="Thang M."/>
            <person name="Chan C."/>
        </authorList>
    </citation>
    <scope>NUCLEOTIDE SEQUENCE</scope>
</reference>
<feature type="transmembrane region" description="Helical" evidence="6">
    <location>
        <begin position="301"/>
        <end position="322"/>
    </location>
</feature>
<dbReference type="InterPro" id="IPR036941">
    <property type="entry name" value="Rcpt_L-dom_sf"/>
</dbReference>
<keyword evidence="4" id="KW-0732">Signal</keyword>
<evidence type="ECO:0000256" key="2">
    <source>
        <dbReference type="ARBA" id="ARBA00022512"/>
    </source>
</evidence>
<dbReference type="PANTHER" id="PTHR31018">
    <property type="entry name" value="SPORULATION-SPECIFIC PROTEIN-RELATED"/>
    <property type="match status" value="1"/>
</dbReference>
<proteinExistence type="predicted"/>
<accession>A0AA36HLN4</accession>
<protein>
    <submittedName>
        <fullName evidence="7">Uncharacterized protein</fullName>
    </submittedName>
</protein>
<keyword evidence="5" id="KW-0325">Glycoprotein</keyword>
<dbReference type="Gene3D" id="3.80.20.20">
    <property type="entry name" value="Receptor L-domain"/>
    <property type="match status" value="2"/>
</dbReference>
<evidence type="ECO:0000256" key="5">
    <source>
        <dbReference type="ARBA" id="ARBA00023180"/>
    </source>
</evidence>
<sequence>MGDNDNLTKITVLPTIQSIGQLTISFNNAITEVHGLPYLEQMGSLTISGNKMLEKIEGFPTLQLLKGQFRVSHNKQLQSLSFGNLTTIEGNLDLLDNDNLTTAEFLSLHTVSGNVQVGYNRQLVRFSSSMVFAQKIEFLANYELREVLLPNLSIVTGDSKAAVSGDLRISFNFQLEEVAGFEKLKQVSGDLEILANSKLRDVSAFSRLALIGGSLIVKNNTVLEDMSGFSSDLTVQNLQIQDNQQLKGISGLSTLPTVRGYAVLGINCTGNYVLRPQAVVCSACKPWEVPSLDKTTCQLDYYFIFVVGLACVLSFCLAFALFMTVRTVMVVDNIIITAAGRVVLRTTERHYLLRGFWGRSFPLKLEGTGCQFLECQPIVRARAVSDTELELLVKMERCRSPRRTMSSLPMSEMVESPKNAQISMNFKGLDSSPAGMEPPAAGSCLLSCQGFAHVRSPWELLAAGLSLPTLVWACMFLIAIAALVYLGMSSGIRPEATLVPALQSFGMGAACALLLRLLAVLRRQGQRRLRARQLREVQLLAELEKACWEGSSERILKLQKELAARGWSHQRFSSTLQGVRKRQSEEAGVSVAFLLSEEFLDLAQGRSRMENPNFYDLKDAFFLREEPIGRDLLCPRDGMPGCALVDVVDQRHRRQCTHFLSWAWSYSVTLVRSALRSWMDQSKLVPGTTFLYMCFFVNNQYRILLDHEGAGSRDWSLGEVFEENLQRIGRMVALLDHWDQPAYLSRIWTIFEQYSAVVLEIEVTFILPQTSGDSLLQEIRKGEEGILQVRESLCNVDAETAGAWCAEDEKMVKRLIEQTIGFEKVNEKVQELMIAWVATMVKDYLGNLVVMGTRRLQRLKAQSFLSANATEWTHKMSTRTDASATLQTVKMKSHNSPIWTRYLNEDTQVSVFKSPSRR</sequence>
<keyword evidence="6" id="KW-0812">Transmembrane</keyword>
<dbReference type="InterPro" id="IPR051648">
    <property type="entry name" value="CWI-Assembly_Regulator"/>
</dbReference>
<evidence type="ECO:0000256" key="6">
    <source>
        <dbReference type="SAM" id="Phobius"/>
    </source>
</evidence>
<evidence type="ECO:0000256" key="4">
    <source>
        <dbReference type="ARBA" id="ARBA00022729"/>
    </source>
</evidence>
<dbReference type="EMBL" id="CAUJNA010000078">
    <property type="protein sequence ID" value="CAJ1371449.1"/>
    <property type="molecule type" value="Genomic_DNA"/>
</dbReference>
<dbReference type="PANTHER" id="PTHR31018:SF3">
    <property type="entry name" value="RECEPTOR PROTEIN-TYROSINE KINASE"/>
    <property type="match status" value="1"/>
</dbReference>
<evidence type="ECO:0000256" key="1">
    <source>
        <dbReference type="ARBA" id="ARBA00004191"/>
    </source>
</evidence>
<organism evidence="7 8">
    <name type="scientific">Effrenium voratum</name>
    <dbReference type="NCBI Taxonomy" id="2562239"/>
    <lineage>
        <taxon>Eukaryota</taxon>
        <taxon>Sar</taxon>
        <taxon>Alveolata</taxon>
        <taxon>Dinophyceae</taxon>
        <taxon>Suessiales</taxon>
        <taxon>Symbiodiniaceae</taxon>
        <taxon>Effrenium</taxon>
    </lineage>
</organism>
<keyword evidence="6" id="KW-0472">Membrane</keyword>
<dbReference type="AlphaFoldDB" id="A0AA36HLN4"/>